<evidence type="ECO:0000313" key="2">
    <source>
        <dbReference type="EMBL" id="KAK3312117.1"/>
    </source>
</evidence>
<dbReference type="AlphaFoldDB" id="A0AAE0HT30"/>
<sequence length="573" mass="65078">MPDFTLTSQESDEHRSQNDSWALVPTTGKNEAADAQALVASRLWGRRYSDSSSQLSEDHPLHHKTPKPNPYIPQPPPKLQLPNHTGLTFYFATQTINNNNITITRPAEDVVDESSSSPQRSPRTHHRRASVAKDNAVLKWAEFREDVIPRHKTPIQTSHDEVIDAFTEVEAGPVKGLGRLAKPIIHKFHANTHISEFQAYERAILRPLPPHGQDEASTPTTAMRELKRLESELFDTAKYLGNTDHLTVLTWSSDSHWGSITLFQVGLEGRGGRGVSIRPVAAMEDVPKGILVNMRVDQSVRKVVLEYNDNRFRWRAQVRPGPCYARVIPKSGNSNAVFTDSGDDEDEDEDMSERREKTVRGRKDRREYEDGGFEGGEGGGGRPRRSTRRRPRPSSLLRVDYAATRSSRRTRSYSSGGGSRSRREKRRAEKDAETGVVATIPQFLALLHANRSIVEVISSAEDGDEVVEVTDGRAEVCLRAVTLTDRPPLGRRHAGHNVHVVVLMPSASDWAEEPIFWTDETDEISEFRQKVFWDVIEREREEPRERRRTTTRRRYRDWDDSDRSRSPPRSAKW</sequence>
<feature type="region of interest" description="Disordered" evidence="1">
    <location>
        <begin position="108"/>
        <end position="131"/>
    </location>
</feature>
<feature type="compositionally biased region" description="Pro residues" evidence="1">
    <location>
        <begin position="67"/>
        <end position="79"/>
    </location>
</feature>
<feature type="compositionally biased region" description="Basic residues" evidence="1">
    <location>
        <begin position="382"/>
        <end position="392"/>
    </location>
</feature>
<comment type="caution">
    <text evidence="2">The sequence shown here is derived from an EMBL/GenBank/DDBJ whole genome shotgun (WGS) entry which is preliminary data.</text>
</comment>
<dbReference type="Proteomes" id="UP001283341">
    <property type="component" value="Unassembled WGS sequence"/>
</dbReference>
<feature type="region of interest" description="Disordered" evidence="1">
    <location>
        <begin position="541"/>
        <end position="573"/>
    </location>
</feature>
<protein>
    <submittedName>
        <fullName evidence="2">Uncharacterized protein</fullName>
    </submittedName>
</protein>
<feature type="region of interest" description="Disordered" evidence="1">
    <location>
        <begin position="50"/>
        <end position="84"/>
    </location>
</feature>
<feature type="region of interest" description="Disordered" evidence="1">
    <location>
        <begin position="327"/>
        <end position="433"/>
    </location>
</feature>
<feature type="compositionally biased region" description="Basic and acidic residues" evidence="1">
    <location>
        <begin position="556"/>
        <end position="565"/>
    </location>
</feature>
<reference evidence="2" key="2">
    <citation type="submission" date="2023-06" db="EMBL/GenBank/DDBJ databases">
        <authorList>
            <consortium name="Lawrence Berkeley National Laboratory"/>
            <person name="Haridas S."/>
            <person name="Hensen N."/>
            <person name="Bonometti L."/>
            <person name="Westerberg I."/>
            <person name="Brannstrom I.O."/>
            <person name="Guillou S."/>
            <person name="Cros-Aarteil S."/>
            <person name="Calhoun S."/>
            <person name="Kuo A."/>
            <person name="Mondo S."/>
            <person name="Pangilinan J."/>
            <person name="Riley R."/>
            <person name="Labutti K."/>
            <person name="Andreopoulos B."/>
            <person name="Lipzen A."/>
            <person name="Chen C."/>
            <person name="Yanf M."/>
            <person name="Daum C."/>
            <person name="Ng V."/>
            <person name="Clum A."/>
            <person name="Steindorff A."/>
            <person name="Ohm R."/>
            <person name="Martin F."/>
            <person name="Silar P."/>
            <person name="Natvig D."/>
            <person name="Lalanne C."/>
            <person name="Gautier V."/>
            <person name="Ament-Velasquez S.L."/>
            <person name="Kruys A."/>
            <person name="Hutchinson M.I."/>
            <person name="Powell A.J."/>
            <person name="Barry K."/>
            <person name="Miller A.N."/>
            <person name="Grigoriev I.V."/>
            <person name="Debuchy R."/>
            <person name="Gladieux P."/>
            <person name="Thoren M.H."/>
            <person name="Johannesson H."/>
        </authorList>
    </citation>
    <scope>NUCLEOTIDE SEQUENCE</scope>
    <source>
        <strain evidence="2">CBS 118394</strain>
    </source>
</reference>
<organism evidence="2 3">
    <name type="scientific">Apodospora peruviana</name>
    <dbReference type="NCBI Taxonomy" id="516989"/>
    <lineage>
        <taxon>Eukaryota</taxon>
        <taxon>Fungi</taxon>
        <taxon>Dikarya</taxon>
        <taxon>Ascomycota</taxon>
        <taxon>Pezizomycotina</taxon>
        <taxon>Sordariomycetes</taxon>
        <taxon>Sordariomycetidae</taxon>
        <taxon>Sordariales</taxon>
        <taxon>Lasiosphaeriaceae</taxon>
        <taxon>Apodospora</taxon>
    </lineage>
</organism>
<dbReference type="EMBL" id="JAUEDM010000009">
    <property type="protein sequence ID" value="KAK3312117.1"/>
    <property type="molecule type" value="Genomic_DNA"/>
</dbReference>
<keyword evidence="3" id="KW-1185">Reference proteome</keyword>
<feature type="compositionally biased region" description="Basic residues" evidence="1">
    <location>
        <begin position="546"/>
        <end position="555"/>
    </location>
</feature>
<evidence type="ECO:0000313" key="3">
    <source>
        <dbReference type="Proteomes" id="UP001283341"/>
    </source>
</evidence>
<reference evidence="2" key="1">
    <citation type="journal article" date="2023" name="Mol. Phylogenet. Evol.">
        <title>Genome-scale phylogeny and comparative genomics of the fungal order Sordariales.</title>
        <authorList>
            <person name="Hensen N."/>
            <person name="Bonometti L."/>
            <person name="Westerberg I."/>
            <person name="Brannstrom I.O."/>
            <person name="Guillou S."/>
            <person name="Cros-Aarteil S."/>
            <person name="Calhoun S."/>
            <person name="Haridas S."/>
            <person name="Kuo A."/>
            <person name="Mondo S."/>
            <person name="Pangilinan J."/>
            <person name="Riley R."/>
            <person name="LaButti K."/>
            <person name="Andreopoulos B."/>
            <person name="Lipzen A."/>
            <person name="Chen C."/>
            <person name="Yan M."/>
            <person name="Daum C."/>
            <person name="Ng V."/>
            <person name="Clum A."/>
            <person name="Steindorff A."/>
            <person name="Ohm R.A."/>
            <person name="Martin F."/>
            <person name="Silar P."/>
            <person name="Natvig D.O."/>
            <person name="Lalanne C."/>
            <person name="Gautier V."/>
            <person name="Ament-Velasquez S.L."/>
            <person name="Kruys A."/>
            <person name="Hutchinson M.I."/>
            <person name="Powell A.J."/>
            <person name="Barry K."/>
            <person name="Miller A.N."/>
            <person name="Grigoriev I.V."/>
            <person name="Debuchy R."/>
            <person name="Gladieux P."/>
            <person name="Hiltunen Thoren M."/>
            <person name="Johannesson H."/>
        </authorList>
    </citation>
    <scope>NUCLEOTIDE SEQUENCE</scope>
    <source>
        <strain evidence="2">CBS 118394</strain>
    </source>
</reference>
<name>A0AAE0HT30_9PEZI</name>
<feature type="compositionally biased region" description="Basic and acidic residues" evidence="1">
    <location>
        <begin position="352"/>
        <end position="369"/>
    </location>
</feature>
<accession>A0AAE0HT30</accession>
<feature type="compositionally biased region" description="Acidic residues" evidence="1">
    <location>
        <begin position="341"/>
        <end position="351"/>
    </location>
</feature>
<feature type="region of interest" description="Disordered" evidence="1">
    <location>
        <begin position="1"/>
        <end position="33"/>
    </location>
</feature>
<gene>
    <name evidence="2" type="ORF">B0H66DRAFT_570096</name>
</gene>
<proteinExistence type="predicted"/>
<evidence type="ECO:0000256" key="1">
    <source>
        <dbReference type="SAM" id="MobiDB-lite"/>
    </source>
</evidence>